<name>A0A8J7H0U3_9FIRM</name>
<keyword evidence="4" id="KW-1185">Reference proteome</keyword>
<organism evidence="3 4">
    <name type="scientific">Mobilitalea sibirica</name>
    <dbReference type="NCBI Taxonomy" id="1462919"/>
    <lineage>
        <taxon>Bacteria</taxon>
        <taxon>Bacillati</taxon>
        <taxon>Bacillota</taxon>
        <taxon>Clostridia</taxon>
        <taxon>Lachnospirales</taxon>
        <taxon>Lachnospiraceae</taxon>
        <taxon>Mobilitalea</taxon>
    </lineage>
</organism>
<dbReference type="GO" id="GO:0004553">
    <property type="term" value="F:hydrolase activity, hydrolyzing O-glycosyl compounds"/>
    <property type="evidence" value="ECO:0007669"/>
    <property type="project" value="InterPro"/>
</dbReference>
<gene>
    <name evidence="3" type="ORF">I5677_01375</name>
</gene>
<comment type="caution">
    <text evidence="3">The sequence shown here is derived from an EMBL/GenBank/DDBJ whole genome shotgun (WGS) entry which is preliminary data.</text>
</comment>
<dbReference type="SUPFAM" id="SSF49785">
    <property type="entry name" value="Galactose-binding domain-like"/>
    <property type="match status" value="1"/>
</dbReference>
<dbReference type="InterPro" id="IPR005181">
    <property type="entry name" value="SASA"/>
</dbReference>
<dbReference type="Pfam" id="PF03629">
    <property type="entry name" value="SASA"/>
    <property type="match status" value="1"/>
</dbReference>
<evidence type="ECO:0000313" key="4">
    <source>
        <dbReference type="Proteomes" id="UP000623269"/>
    </source>
</evidence>
<dbReference type="PANTHER" id="PTHR22901:SF0">
    <property type="entry name" value="SIALATE O-ACETYLESTERASE"/>
    <property type="match status" value="1"/>
</dbReference>
<dbReference type="Gene3D" id="3.40.50.1110">
    <property type="entry name" value="SGNH hydrolase"/>
    <property type="match status" value="2"/>
</dbReference>
<dbReference type="AlphaFoldDB" id="A0A8J7H0U3"/>
<accession>A0A8J7H0U3</accession>
<feature type="domain" description="Sialate O-acetylesterase" evidence="2">
    <location>
        <begin position="380"/>
        <end position="498"/>
    </location>
</feature>
<dbReference type="SUPFAM" id="SSF52266">
    <property type="entry name" value="SGNH hydrolase"/>
    <property type="match status" value="1"/>
</dbReference>
<proteinExistence type="predicted"/>
<evidence type="ECO:0000256" key="1">
    <source>
        <dbReference type="ARBA" id="ARBA00022801"/>
    </source>
</evidence>
<keyword evidence="1" id="KW-0378">Hydrolase</keyword>
<evidence type="ECO:0000313" key="3">
    <source>
        <dbReference type="EMBL" id="MBH1939540.1"/>
    </source>
</evidence>
<dbReference type="RefSeq" id="WP_197659755.1">
    <property type="nucleotide sequence ID" value="NZ_JAEAGR010000001.1"/>
</dbReference>
<evidence type="ECO:0000259" key="2">
    <source>
        <dbReference type="Pfam" id="PF03629"/>
    </source>
</evidence>
<dbReference type="GO" id="GO:0005975">
    <property type="term" value="P:carbohydrate metabolic process"/>
    <property type="evidence" value="ECO:0007669"/>
    <property type="project" value="InterPro"/>
</dbReference>
<dbReference type="InterPro" id="IPR008979">
    <property type="entry name" value="Galactose-bd-like_sf"/>
</dbReference>
<sequence>MEKQRKGIALSPLISDGMVLQRHSPVRIWGTVAPFGKVNVTFLGKEYQAEANKSGKWEILLENLNPGGPHEMRIESADTVKMIKDILIGDVWVLGGQSNMQIPVSRTLDLFEDEVSGAECSQIRKFSVPQMYDFHGPVDELCDGNWVSVTPETVYDFSAIGYFFAQNIYDTYKVPIGLIHTAIGGTPAEAWISEPTLLKFDRFKELLTLCKDDNYVNGVKQKEETRNNTWYHELFETDPGLNGDTLWYKEEFNDTDWKDIDIPTSFRGTELETHRGSVWFRKEFYASEDMVGENAKLYLGTIIDGDDTYLNGEKVGSTGYQYPPRRYKLSEGILKPGKNVLTVRVILTENVGAFITDMPYKLKTDRGEISLSGPWRYKLGAVMRALPPTTFFQYMPSGVYNNMIYPLRKYSIQGVLWYQGESNTGNPEDYKELFEAVIKDWRANWGLGDIPFLYVQLANFCPWKQEPEVSGWAILRDKQRRALALPGTGMAVTIDVGQYNDLHPWNKKTVAERLAFWARNMIFNENLECSGPLYDHMESEGDQLRIYFTHIGSGLIAKGSDDKSVKTFSICGPDGNYVEANAIIEGDTVLVSSNEIIAPVGIRYAWADNPEGANLYNKEGFPASPFSAHIES</sequence>
<dbReference type="GO" id="GO:0001681">
    <property type="term" value="F:sialate O-acetylesterase activity"/>
    <property type="evidence" value="ECO:0007669"/>
    <property type="project" value="InterPro"/>
</dbReference>
<dbReference type="EMBL" id="JAEAGR010000001">
    <property type="protein sequence ID" value="MBH1939540.1"/>
    <property type="molecule type" value="Genomic_DNA"/>
</dbReference>
<reference evidence="3" key="1">
    <citation type="submission" date="2020-12" db="EMBL/GenBank/DDBJ databases">
        <title>M. sibirica DSM 26468T genome.</title>
        <authorList>
            <person name="Thieme N."/>
            <person name="Rettenmaier R."/>
            <person name="Zverlov V."/>
            <person name="Liebl W."/>
        </authorList>
    </citation>
    <scope>NUCLEOTIDE SEQUENCE</scope>
    <source>
        <strain evidence="3">DSM 26468</strain>
    </source>
</reference>
<dbReference type="InterPro" id="IPR036514">
    <property type="entry name" value="SGNH_hydro_sf"/>
</dbReference>
<dbReference type="Proteomes" id="UP000623269">
    <property type="component" value="Unassembled WGS sequence"/>
</dbReference>
<dbReference type="PANTHER" id="PTHR22901">
    <property type="entry name" value="SIALATE O-ACETYLESTERASE"/>
    <property type="match status" value="1"/>
</dbReference>
<dbReference type="Gene3D" id="2.60.120.260">
    <property type="entry name" value="Galactose-binding domain-like"/>
    <property type="match status" value="1"/>
</dbReference>
<protein>
    <submittedName>
        <fullName evidence="3">Sialate O-acetylesterase</fullName>
    </submittedName>
</protein>
<dbReference type="InterPro" id="IPR039329">
    <property type="entry name" value="SIAE"/>
</dbReference>